<dbReference type="Gene3D" id="1.10.220.150">
    <property type="entry name" value="Arf GTPase activating protein"/>
    <property type="match status" value="1"/>
</dbReference>
<keyword evidence="4" id="KW-1185">Reference proteome</keyword>
<feature type="region of interest" description="Disordered" evidence="1">
    <location>
        <begin position="1"/>
        <end position="20"/>
    </location>
</feature>
<dbReference type="GO" id="GO:0005096">
    <property type="term" value="F:GTPase activator activity"/>
    <property type="evidence" value="ECO:0007669"/>
    <property type="project" value="InterPro"/>
</dbReference>
<feature type="region of interest" description="Disordered" evidence="1">
    <location>
        <begin position="287"/>
        <end position="349"/>
    </location>
</feature>
<proteinExistence type="predicted"/>
<feature type="compositionally biased region" description="Basic and acidic residues" evidence="1">
    <location>
        <begin position="9"/>
        <end position="20"/>
    </location>
</feature>
<dbReference type="Gramene" id="PHT74662">
    <property type="protein sequence ID" value="PHT74662"/>
    <property type="gene ID" value="T459_21939"/>
</dbReference>
<gene>
    <name evidence="3" type="ORF">T459_21939</name>
</gene>
<feature type="compositionally biased region" description="Low complexity" evidence="1">
    <location>
        <begin position="444"/>
        <end position="461"/>
    </location>
</feature>
<dbReference type="EMBL" id="AYRZ02000008">
    <property type="protein sequence ID" value="PHT74662.1"/>
    <property type="molecule type" value="Genomic_DNA"/>
</dbReference>
<reference evidence="3 4" key="2">
    <citation type="journal article" date="2017" name="Genome Biol.">
        <title>New reference genome sequences of hot pepper reveal the massive evolution of plant disease-resistance genes by retroduplication.</title>
        <authorList>
            <person name="Kim S."/>
            <person name="Park J."/>
            <person name="Yeom S.I."/>
            <person name="Kim Y.M."/>
            <person name="Seo E."/>
            <person name="Kim K.T."/>
            <person name="Kim M.S."/>
            <person name="Lee J.M."/>
            <person name="Cheong K."/>
            <person name="Shin H.S."/>
            <person name="Kim S.B."/>
            <person name="Han K."/>
            <person name="Lee J."/>
            <person name="Park M."/>
            <person name="Lee H.A."/>
            <person name="Lee H.Y."/>
            <person name="Lee Y."/>
            <person name="Oh S."/>
            <person name="Lee J.H."/>
            <person name="Choi E."/>
            <person name="Choi E."/>
            <person name="Lee S.E."/>
            <person name="Jeon J."/>
            <person name="Kim H."/>
            <person name="Choi G."/>
            <person name="Song H."/>
            <person name="Lee J."/>
            <person name="Lee S.C."/>
            <person name="Kwon J.K."/>
            <person name="Lee H.Y."/>
            <person name="Koo N."/>
            <person name="Hong Y."/>
            <person name="Kim R.W."/>
            <person name="Kang W.H."/>
            <person name="Huh J.H."/>
            <person name="Kang B.C."/>
            <person name="Yang T.J."/>
            <person name="Lee Y.H."/>
            <person name="Bennetzen J.L."/>
            <person name="Choi D."/>
        </authorList>
    </citation>
    <scope>NUCLEOTIDE SEQUENCE [LARGE SCALE GENOMIC DNA]</scope>
    <source>
        <strain evidence="4">cv. CM334</strain>
    </source>
</reference>
<dbReference type="Proteomes" id="UP000222542">
    <property type="component" value="Unassembled WGS sequence"/>
</dbReference>
<name>A0A2G2YY31_CAPAN</name>
<dbReference type="PANTHER" id="PTHR46085">
    <property type="entry name" value="ARFGAP/RECO-RELATED"/>
    <property type="match status" value="1"/>
</dbReference>
<dbReference type="Pfam" id="PF01412">
    <property type="entry name" value="ArfGap"/>
    <property type="match status" value="1"/>
</dbReference>
<feature type="domain" description="Arf-GAP" evidence="2">
    <location>
        <begin position="207"/>
        <end position="273"/>
    </location>
</feature>
<dbReference type="AlphaFoldDB" id="A0A2G2YY31"/>
<feature type="region of interest" description="Disordered" evidence="1">
    <location>
        <begin position="444"/>
        <end position="472"/>
    </location>
</feature>
<sequence length="790" mass="86590">MSFRRHKSKCEEAHNPWEREPKKPHCSEFNVYPQNLHLNIDTKKAALKDSPYVVSLESHSGGRSLNDQIEVYYFHYNIAAIKIQSDTPFPTASLVQLKDAITVDPCKLHVDVFLVTYSNSFDLVLGDAVIALRLFIEPYDIMAAPDEFRGHNTFAQLSGHLSAHVAAECSKYHLAPPCTPQNFPFMHTVGISEFDDSLKRIFSREFTHRVKSVSMARFTEEEVSALEAGGNERAKEIYFRTWDTYRNSYPDPSDLHRLREFIKHVYVDRKYSSDRGREKLPVVKTSFKDDYHSPGARDADGWSSETYSPRRRSDDINVRSYSNIEDRRSPHNNNQGNRSSRARSRPTRFEIVDDRFRDDGTSDVKRYQYHIFSKSERRSNSPSSPKIQSIKDILGEKVVPLEVGESPKQSAAGVTSESPANDEKMATEEAPAANIGSLIDLENEPQPQQQTQQTEPPKETTNASIPSSSAEKVSNMDLLESLFLDMSTPPVASTEIQAATEATPVATVSSCNISQIAGAPPVVSSSFGPPVAFLTSSVALPGPNDSTALSIKNQHSAVPIGINSSNIQQSTASFGVQQNTLQPTRNAEAPPANPLSLQPSQAASVSTLNSSPSNDPKSIGRKELPADLFTLSFPPLAAAVPGWQFAPHRMAYGMQYHPAAMTAHPNSARSRNPFDIGQDGPQVQGSEFPSMLPMQAALPTNVQPQPLPYAMAMHMPPQIANSGMPAISGGAYAGQQIPSNMALARSQGNTSFGKDDSTFASLNPLQQSNDAYFAPARPSSFSTGGGNPFG</sequence>
<dbReference type="InterPro" id="IPR037278">
    <property type="entry name" value="ARFGAP/RecO"/>
</dbReference>
<reference evidence="3 4" key="1">
    <citation type="journal article" date="2014" name="Nat. Genet.">
        <title>Genome sequence of the hot pepper provides insights into the evolution of pungency in Capsicum species.</title>
        <authorList>
            <person name="Kim S."/>
            <person name="Park M."/>
            <person name="Yeom S.I."/>
            <person name="Kim Y.M."/>
            <person name="Lee J.M."/>
            <person name="Lee H.A."/>
            <person name="Seo E."/>
            <person name="Choi J."/>
            <person name="Cheong K."/>
            <person name="Kim K.T."/>
            <person name="Jung K."/>
            <person name="Lee G.W."/>
            <person name="Oh S.K."/>
            <person name="Bae C."/>
            <person name="Kim S.B."/>
            <person name="Lee H.Y."/>
            <person name="Kim S.Y."/>
            <person name="Kim M.S."/>
            <person name="Kang B.C."/>
            <person name="Jo Y.D."/>
            <person name="Yang H.B."/>
            <person name="Jeong H.J."/>
            <person name="Kang W.H."/>
            <person name="Kwon J.K."/>
            <person name="Shin C."/>
            <person name="Lim J.Y."/>
            <person name="Park J.H."/>
            <person name="Huh J.H."/>
            <person name="Kim J.S."/>
            <person name="Kim B.D."/>
            <person name="Cohen O."/>
            <person name="Paran I."/>
            <person name="Suh M.C."/>
            <person name="Lee S.B."/>
            <person name="Kim Y.K."/>
            <person name="Shin Y."/>
            <person name="Noh S.J."/>
            <person name="Park J."/>
            <person name="Seo Y.S."/>
            <person name="Kwon S.Y."/>
            <person name="Kim H.A."/>
            <person name="Park J.M."/>
            <person name="Kim H.J."/>
            <person name="Choi S.B."/>
            <person name="Bosland P.W."/>
            <person name="Reeves G."/>
            <person name="Jo S.H."/>
            <person name="Lee B.W."/>
            <person name="Cho H.T."/>
            <person name="Choi H.S."/>
            <person name="Lee M.S."/>
            <person name="Yu Y."/>
            <person name="Do Choi Y."/>
            <person name="Park B.S."/>
            <person name="van Deynze A."/>
            <person name="Ashrafi H."/>
            <person name="Hill T."/>
            <person name="Kim W.T."/>
            <person name="Pai H.S."/>
            <person name="Ahn H.K."/>
            <person name="Yeam I."/>
            <person name="Giovannoni J.J."/>
            <person name="Rose J.K."/>
            <person name="Sorensen I."/>
            <person name="Lee S.J."/>
            <person name="Kim R.W."/>
            <person name="Choi I.Y."/>
            <person name="Choi B.S."/>
            <person name="Lim J.S."/>
            <person name="Lee Y.H."/>
            <person name="Choi D."/>
        </authorList>
    </citation>
    <scope>NUCLEOTIDE SEQUENCE [LARGE SCALE GENOMIC DNA]</scope>
    <source>
        <strain evidence="4">cv. CM334</strain>
    </source>
</reference>
<dbReference type="InterPro" id="IPR044820">
    <property type="entry name" value="AGD14-like"/>
</dbReference>
<feature type="region of interest" description="Disordered" evidence="1">
    <location>
        <begin position="579"/>
        <end position="621"/>
    </location>
</feature>
<evidence type="ECO:0000313" key="3">
    <source>
        <dbReference type="EMBL" id="PHT74662.1"/>
    </source>
</evidence>
<dbReference type="InterPro" id="IPR001164">
    <property type="entry name" value="ArfGAP_dom"/>
</dbReference>
<evidence type="ECO:0000256" key="1">
    <source>
        <dbReference type="SAM" id="MobiDB-lite"/>
    </source>
</evidence>
<evidence type="ECO:0000313" key="4">
    <source>
        <dbReference type="Proteomes" id="UP000222542"/>
    </source>
</evidence>
<dbReference type="InterPro" id="IPR038508">
    <property type="entry name" value="ArfGAP_dom_sf"/>
</dbReference>
<dbReference type="OMA" id="YGMQYHP"/>
<feature type="region of interest" description="Disordered" evidence="1">
    <location>
        <begin position="770"/>
        <end position="790"/>
    </location>
</feature>
<feature type="compositionally biased region" description="Polar residues" evidence="1">
    <location>
        <begin position="595"/>
        <end position="616"/>
    </location>
</feature>
<feature type="region of interest" description="Disordered" evidence="1">
    <location>
        <begin position="404"/>
        <end position="427"/>
    </location>
</feature>
<comment type="caution">
    <text evidence="3">The sequence shown here is derived from an EMBL/GenBank/DDBJ whole genome shotgun (WGS) entry which is preliminary data.</text>
</comment>
<feature type="compositionally biased region" description="Polar residues" evidence="1">
    <location>
        <begin position="407"/>
        <end position="419"/>
    </location>
</feature>
<dbReference type="SUPFAM" id="SSF57863">
    <property type="entry name" value="ArfGap/RecO-like zinc finger"/>
    <property type="match status" value="1"/>
</dbReference>
<dbReference type="PANTHER" id="PTHR46085:SF16">
    <property type="entry name" value="ARFGAP_RECO-LIKE ZINC FINGER DOMAIN-CONTAINING PROTEIN"/>
    <property type="match status" value="1"/>
</dbReference>
<feature type="compositionally biased region" description="Basic and acidic residues" evidence="1">
    <location>
        <begin position="287"/>
        <end position="300"/>
    </location>
</feature>
<accession>A0A2G2YY31</accession>
<dbReference type="STRING" id="4072.A0A2G2YY31"/>
<feature type="compositionally biased region" description="Polar residues" evidence="1">
    <location>
        <begin position="462"/>
        <end position="472"/>
    </location>
</feature>
<protein>
    <recommendedName>
        <fullName evidence="2">Arf-GAP domain-containing protein</fullName>
    </recommendedName>
</protein>
<evidence type="ECO:0000259" key="2">
    <source>
        <dbReference type="Pfam" id="PF01412"/>
    </source>
</evidence>
<organism evidence="3 4">
    <name type="scientific">Capsicum annuum</name>
    <name type="common">Capsicum pepper</name>
    <dbReference type="NCBI Taxonomy" id="4072"/>
    <lineage>
        <taxon>Eukaryota</taxon>
        <taxon>Viridiplantae</taxon>
        <taxon>Streptophyta</taxon>
        <taxon>Embryophyta</taxon>
        <taxon>Tracheophyta</taxon>
        <taxon>Spermatophyta</taxon>
        <taxon>Magnoliopsida</taxon>
        <taxon>eudicotyledons</taxon>
        <taxon>Gunneridae</taxon>
        <taxon>Pentapetalae</taxon>
        <taxon>asterids</taxon>
        <taxon>lamiids</taxon>
        <taxon>Solanales</taxon>
        <taxon>Solanaceae</taxon>
        <taxon>Solanoideae</taxon>
        <taxon>Capsiceae</taxon>
        <taxon>Capsicum</taxon>
    </lineage>
</organism>